<protein>
    <submittedName>
        <fullName evidence="3">Protein smf</fullName>
    </submittedName>
</protein>
<dbReference type="RefSeq" id="WP_011214458.1">
    <property type="nucleotide sequence ID" value="NZ_LCUA01000003.1"/>
</dbReference>
<name>A0A0W0X0P2_9GAMM</name>
<dbReference type="PANTHER" id="PTHR43022:SF1">
    <property type="entry name" value="PROTEIN SMF"/>
    <property type="match status" value="1"/>
</dbReference>
<dbReference type="GO" id="GO:0009294">
    <property type="term" value="P:DNA-mediated transformation"/>
    <property type="evidence" value="ECO:0007669"/>
    <property type="project" value="InterPro"/>
</dbReference>
<sequence>MATEFALSLENDTIKPSIEIGAFEALWANREVSSYKQLWEKLANSQDRYLSNLVEYNCAEKFYKEAVKRLYNAGIKHFGVKISGTIDYPQGLEDADYPLALLYYIGNWDLVFSNGISVVGTRHPSSEGIKRTIRLVKGLVEANYTIFSGLAAGIDAVAHRTAIESGGLTVAVVGTPLWLKYPKENSELYSKIAKDFLLISQVPIVSYQQKDIKFNRLYFPERNKTMSALSKATVIVEAGETSGTLTQANAALKQGRKVFILNNNFENPNLTWPHRLEKAGAIRVRNIEDILKVL</sequence>
<dbReference type="Pfam" id="PF02481">
    <property type="entry name" value="DNA_processg_A"/>
    <property type="match status" value="1"/>
</dbReference>
<comment type="similarity">
    <text evidence="1">Belongs to the DprA/Smf family.</text>
</comment>
<dbReference type="EMBL" id="LNYP01000029">
    <property type="protein sequence ID" value="KTD38122.1"/>
    <property type="molecule type" value="Genomic_DNA"/>
</dbReference>
<evidence type="ECO:0000313" key="4">
    <source>
        <dbReference type="Proteomes" id="UP000054858"/>
    </source>
</evidence>
<evidence type="ECO:0000259" key="2">
    <source>
        <dbReference type="Pfam" id="PF02481"/>
    </source>
</evidence>
<dbReference type="InterPro" id="IPR057666">
    <property type="entry name" value="DrpA_SLOG"/>
</dbReference>
<dbReference type="SUPFAM" id="SSF102405">
    <property type="entry name" value="MCP/YpsA-like"/>
    <property type="match status" value="1"/>
</dbReference>
<dbReference type="InterPro" id="IPR003488">
    <property type="entry name" value="DprA"/>
</dbReference>
<comment type="caution">
    <text evidence="3">The sequence shown here is derived from an EMBL/GenBank/DDBJ whole genome shotgun (WGS) entry which is preliminary data.</text>
</comment>
<dbReference type="AlphaFoldDB" id="A0A0W0X0P2"/>
<proteinExistence type="inferred from homology"/>
<evidence type="ECO:0000256" key="1">
    <source>
        <dbReference type="ARBA" id="ARBA00006525"/>
    </source>
</evidence>
<gene>
    <name evidence="3" type="primary">smf_2</name>
    <name evidence="3" type="ORF">Loak_1798</name>
</gene>
<reference evidence="3 4" key="1">
    <citation type="submission" date="2015-11" db="EMBL/GenBank/DDBJ databases">
        <title>Genomic analysis of 38 Legionella species identifies large and diverse effector repertoires.</title>
        <authorList>
            <person name="Burstein D."/>
            <person name="Amaro F."/>
            <person name="Zusman T."/>
            <person name="Lifshitz Z."/>
            <person name="Cohen O."/>
            <person name="Gilbert J.A."/>
            <person name="Pupko T."/>
            <person name="Shuman H.A."/>
            <person name="Segal G."/>
        </authorList>
    </citation>
    <scope>NUCLEOTIDE SEQUENCE [LARGE SCALE GENOMIC DNA]</scope>
    <source>
        <strain evidence="3 4">Oak Ridge-10</strain>
    </source>
</reference>
<organism evidence="3 4">
    <name type="scientific">Legionella oakridgensis</name>
    <dbReference type="NCBI Taxonomy" id="29423"/>
    <lineage>
        <taxon>Bacteria</taxon>
        <taxon>Pseudomonadati</taxon>
        <taxon>Pseudomonadota</taxon>
        <taxon>Gammaproteobacteria</taxon>
        <taxon>Legionellales</taxon>
        <taxon>Legionellaceae</taxon>
        <taxon>Legionella</taxon>
    </lineage>
</organism>
<feature type="domain" description="Smf/DprA SLOG" evidence="2">
    <location>
        <begin position="86"/>
        <end position="293"/>
    </location>
</feature>
<dbReference type="PATRIC" id="fig|29423.5.peg.1886"/>
<dbReference type="Gene3D" id="3.40.50.450">
    <property type="match status" value="1"/>
</dbReference>
<dbReference type="Proteomes" id="UP000054858">
    <property type="component" value="Unassembled WGS sequence"/>
</dbReference>
<dbReference type="PANTHER" id="PTHR43022">
    <property type="entry name" value="PROTEIN SMF"/>
    <property type="match status" value="1"/>
</dbReference>
<evidence type="ECO:0000313" key="3">
    <source>
        <dbReference type="EMBL" id="KTD38122.1"/>
    </source>
</evidence>
<accession>A0A0W0X0P2</accession>